<keyword evidence="9" id="KW-1185">Reference proteome</keyword>
<feature type="domain" description="Myb-like" evidence="6">
    <location>
        <begin position="94"/>
        <end position="152"/>
    </location>
</feature>
<evidence type="ECO:0000256" key="1">
    <source>
        <dbReference type="ARBA" id="ARBA00023015"/>
    </source>
</evidence>
<feature type="region of interest" description="Disordered" evidence="5">
    <location>
        <begin position="443"/>
        <end position="498"/>
    </location>
</feature>
<feature type="region of interest" description="Disordered" evidence="5">
    <location>
        <begin position="1"/>
        <end position="49"/>
    </location>
</feature>
<dbReference type="SMART" id="SM00717">
    <property type="entry name" value="SANT"/>
    <property type="match status" value="2"/>
</dbReference>
<evidence type="ECO:0000256" key="5">
    <source>
        <dbReference type="SAM" id="MobiDB-lite"/>
    </source>
</evidence>
<dbReference type="InterPro" id="IPR001005">
    <property type="entry name" value="SANT/Myb"/>
</dbReference>
<dbReference type="GO" id="GO:0001006">
    <property type="term" value="F:RNA polymerase III type 3 promoter sequence-specific DNA binding"/>
    <property type="evidence" value="ECO:0007669"/>
    <property type="project" value="TreeGrafter"/>
</dbReference>
<dbReference type="Proteomes" id="UP000002729">
    <property type="component" value="Unassembled WGS sequence"/>
</dbReference>
<feature type="region of interest" description="Disordered" evidence="5">
    <location>
        <begin position="274"/>
        <end position="429"/>
    </location>
</feature>
<feature type="domain" description="HTH myb-type" evidence="7">
    <location>
        <begin position="39"/>
        <end position="97"/>
    </location>
</feature>
<dbReference type="AlphaFoldDB" id="F0Y4V5"/>
<feature type="compositionally biased region" description="Basic and acidic residues" evidence="5">
    <location>
        <begin position="323"/>
        <end position="337"/>
    </location>
</feature>
<dbReference type="PROSITE" id="PS51294">
    <property type="entry name" value="HTH_MYB"/>
    <property type="match status" value="1"/>
</dbReference>
<feature type="compositionally biased region" description="Pro residues" evidence="5">
    <location>
        <begin position="192"/>
        <end position="225"/>
    </location>
</feature>
<proteinExistence type="predicted"/>
<organism evidence="9">
    <name type="scientific">Aureococcus anophagefferens</name>
    <name type="common">Harmful bloom alga</name>
    <dbReference type="NCBI Taxonomy" id="44056"/>
    <lineage>
        <taxon>Eukaryota</taxon>
        <taxon>Sar</taxon>
        <taxon>Stramenopiles</taxon>
        <taxon>Ochrophyta</taxon>
        <taxon>Pelagophyceae</taxon>
        <taxon>Pelagomonadales</taxon>
        <taxon>Pelagomonadaceae</taxon>
        <taxon>Aureococcus</taxon>
    </lineage>
</organism>
<feature type="compositionally biased region" description="Gly residues" evidence="5">
    <location>
        <begin position="392"/>
        <end position="405"/>
    </location>
</feature>
<dbReference type="PROSITE" id="PS50090">
    <property type="entry name" value="MYB_LIKE"/>
    <property type="match status" value="2"/>
</dbReference>
<keyword evidence="2" id="KW-0238">DNA-binding</keyword>
<accession>F0Y4V5</accession>
<evidence type="ECO:0000259" key="7">
    <source>
        <dbReference type="PROSITE" id="PS51294"/>
    </source>
</evidence>
<keyword evidence="4" id="KW-0539">Nucleus</keyword>
<evidence type="ECO:0000256" key="4">
    <source>
        <dbReference type="ARBA" id="ARBA00023242"/>
    </source>
</evidence>
<feature type="compositionally biased region" description="Low complexity" evidence="5">
    <location>
        <begin position="291"/>
        <end position="306"/>
    </location>
</feature>
<dbReference type="Gene3D" id="1.10.10.60">
    <property type="entry name" value="Homeodomain-like"/>
    <property type="match status" value="2"/>
</dbReference>
<dbReference type="GeneID" id="20224110"/>
<dbReference type="SUPFAM" id="SSF46689">
    <property type="entry name" value="Homeodomain-like"/>
    <property type="match status" value="2"/>
</dbReference>
<dbReference type="InterPro" id="IPR051575">
    <property type="entry name" value="Myb-like_DNA-bd"/>
</dbReference>
<dbReference type="RefSeq" id="XP_009035456.1">
    <property type="nucleotide sequence ID" value="XM_009037208.1"/>
</dbReference>
<dbReference type="OrthoDB" id="2143914at2759"/>
<dbReference type="eggNOG" id="KOG0048">
    <property type="taxonomic scope" value="Eukaryota"/>
</dbReference>
<dbReference type="GO" id="GO:0042795">
    <property type="term" value="P:snRNA transcription by RNA polymerase II"/>
    <property type="evidence" value="ECO:0007669"/>
    <property type="project" value="TreeGrafter"/>
</dbReference>
<evidence type="ECO:0000256" key="3">
    <source>
        <dbReference type="ARBA" id="ARBA00023163"/>
    </source>
</evidence>
<feature type="region of interest" description="Disordered" evidence="5">
    <location>
        <begin position="169"/>
        <end position="244"/>
    </location>
</feature>
<sequence>MPEPSDDAAPKKRKADGGAAADAAAAPGDGAEEEDGGDKKRKKKAEPRRWTQVEDAALCVAVKQHGECNWKSIAAAVGSRNHMQCLQRWKKVLKPGLVKGNWTRSEDETLARRLEVAARDPNGMQRVDWPGVASLLPLRSARECRERWKYCLSPLAHGHRDAAGREAYGEGPFGGYPPPHAPPPYGRYAPFGRPPPDVGPPEFPPGAPPPVGRDGGPRPPPPHPYGPYGRYGEDYAGGDPGDARWRDALAADLEKRLLEQRAVVDGMLREVALLRRGRDQPWPADGRPPEAEAAPPADGAAGAAPATSRDRVSSALEVVARAARGEDRPPPDDDAYRRGAPALSFSPPGGHDAARDLAPPSMSPLGDLGTLGTSPRLPGDGYPRYGAPPPGGGRDAYGGRYGGSPFGSAPFRGLAPAGGTPSMEDESPSFMYSQIAPLLHSPASPPGSGFYYSPHLAPQPPRQLNHGPSPSGSTASLGSRRSPPPPRRELGDDAPPPAAALVDFADAAASAS</sequence>
<dbReference type="OMA" id="DECAHWA"/>
<dbReference type="EMBL" id="GL833125">
    <property type="protein sequence ID" value="EGB09380.1"/>
    <property type="molecule type" value="Genomic_DNA"/>
</dbReference>
<feature type="compositionally biased region" description="Polar residues" evidence="5">
    <location>
        <begin position="466"/>
        <end position="477"/>
    </location>
</feature>
<dbReference type="InParanoid" id="F0Y4V5"/>
<feature type="domain" description="Myb-like" evidence="6">
    <location>
        <begin position="42"/>
        <end position="93"/>
    </location>
</feature>
<dbReference type="GO" id="GO:0042796">
    <property type="term" value="P:snRNA transcription by RNA polymerase III"/>
    <property type="evidence" value="ECO:0007669"/>
    <property type="project" value="TreeGrafter"/>
</dbReference>
<dbReference type="CDD" id="cd00167">
    <property type="entry name" value="SANT"/>
    <property type="match status" value="2"/>
</dbReference>
<dbReference type="InterPro" id="IPR017930">
    <property type="entry name" value="Myb_dom"/>
</dbReference>
<dbReference type="InterPro" id="IPR009057">
    <property type="entry name" value="Homeodomain-like_sf"/>
</dbReference>
<dbReference type="PANTHER" id="PTHR46621">
    <property type="entry name" value="SNRNA-ACTIVATING PROTEIN COMPLEX SUBUNIT 4"/>
    <property type="match status" value="1"/>
</dbReference>
<name>F0Y4V5_AURAN</name>
<evidence type="ECO:0000313" key="9">
    <source>
        <dbReference type="Proteomes" id="UP000002729"/>
    </source>
</evidence>
<evidence type="ECO:0000259" key="6">
    <source>
        <dbReference type="PROSITE" id="PS50090"/>
    </source>
</evidence>
<dbReference type="GO" id="GO:0000978">
    <property type="term" value="F:RNA polymerase II cis-regulatory region sequence-specific DNA binding"/>
    <property type="evidence" value="ECO:0007669"/>
    <property type="project" value="TreeGrafter"/>
</dbReference>
<gene>
    <name evidence="8" type="ORF">AURANDRAFT_62950</name>
</gene>
<keyword evidence="3" id="KW-0804">Transcription</keyword>
<dbReference type="PANTHER" id="PTHR46621:SF1">
    <property type="entry name" value="SNRNA-ACTIVATING PROTEIN COMPLEX SUBUNIT 4"/>
    <property type="match status" value="1"/>
</dbReference>
<keyword evidence="1" id="KW-0805">Transcription regulation</keyword>
<reference evidence="8 9" key="1">
    <citation type="journal article" date="2011" name="Proc. Natl. Acad. Sci. U.S.A.">
        <title>Niche of harmful alga Aureococcus anophagefferens revealed through ecogenomics.</title>
        <authorList>
            <person name="Gobler C.J."/>
            <person name="Berry D.L."/>
            <person name="Dyhrman S.T."/>
            <person name="Wilhelm S.W."/>
            <person name="Salamov A."/>
            <person name="Lobanov A.V."/>
            <person name="Zhang Y."/>
            <person name="Collier J.L."/>
            <person name="Wurch L.L."/>
            <person name="Kustka A.B."/>
            <person name="Dill B.D."/>
            <person name="Shah M."/>
            <person name="VerBerkmoes N.C."/>
            <person name="Kuo A."/>
            <person name="Terry A."/>
            <person name="Pangilinan J."/>
            <person name="Lindquist E.A."/>
            <person name="Lucas S."/>
            <person name="Paulsen I.T."/>
            <person name="Hattenrath-Lehmann T.K."/>
            <person name="Talmage S.C."/>
            <person name="Walker E.A."/>
            <person name="Koch F."/>
            <person name="Burson A.M."/>
            <person name="Marcoval M.A."/>
            <person name="Tang Y.Z."/>
            <person name="Lecleir G.R."/>
            <person name="Coyne K.J."/>
            <person name="Berg G.M."/>
            <person name="Bertrand E.M."/>
            <person name="Saito M.A."/>
            <person name="Gladyshev V.N."/>
            <person name="Grigoriev I.V."/>
        </authorList>
    </citation>
    <scope>NUCLEOTIDE SEQUENCE [LARGE SCALE GENOMIC DNA]</scope>
    <source>
        <strain evidence="9">CCMP 1984</strain>
    </source>
</reference>
<protein>
    <submittedName>
        <fullName evidence="8">Uncharacterized protein</fullName>
    </submittedName>
</protein>
<dbReference type="KEGG" id="aaf:AURANDRAFT_62950"/>
<dbReference type="GO" id="GO:0019185">
    <property type="term" value="C:snRNA-activating protein complex"/>
    <property type="evidence" value="ECO:0007669"/>
    <property type="project" value="TreeGrafter"/>
</dbReference>
<feature type="compositionally biased region" description="Pro residues" evidence="5">
    <location>
        <begin position="175"/>
        <end position="185"/>
    </location>
</feature>
<evidence type="ECO:0000256" key="2">
    <source>
        <dbReference type="ARBA" id="ARBA00023125"/>
    </source>
</evidence>
<evidence type="ECO:0000313" key="8">
    <source>
        <dbReference type="EMBL" id="EGB09380.1"/>
    </source>
</evidence>
<feature type="compositionally biased region" description="Low complexity" evidence="5">
    <location>
        <begin position="17"/>
        <end position="29"/>
    </location>
</feature>
<dbReference type="Pfam" id="PF13921">
    <property type="entry name" value="Myb_DNA-bind_6"/>
    <property type="match status" value="1"/>
</dbReference>